<dbReference type="Gene3D" id="2.40.10.220">
    <property type="entry name" value="predicted glycosyltransferase like domains"/>
    <property type="match status" value="1"/>
</dbReference>
<gene>
    <name evidence="2" type="ORF">FL622_14640</name>
</gene>
<feature type="domain" description="PilZ" evidence="1">
    <location>
        <begin position="5"/>
        <end position="100"/>
    </location>
</feature>
<dbReference type="EMBL" id="VJVV01000013">
    <property type="protein sequence ID" value="TRO78922.1"/>
    <property type="molecule type" value="Genomic_DNA"/>
</dbReference>
<sequence>MFMQEKRRFGRIPFGAIVSLSAQDQTYKGALHDISLNGAKILLDAPDSPELNSHCRLKLPLSEDLVLEFAGEVVHAFESVVGLRFTESDPESFGHLIRLMELNTGNAEKVHDELHHID</sequence>
<comment type="caution">
    <text evidence="2">The sequence shown here is derived from an EMBL/GenBank/DDBJ whole genome shotgun (WGS) entry which is preliminary data.</text>
</comment>
<dbReference type="GO" id="GO:0035438">
    <property type="term" value="F:cyclic-di-GMP binding"/>
    <property type="evidence" value="ECO:0007669"/>
    <property type="project" value="InterPro"/>
</dbReference>
<dbReference type="AlphaFoldDB" id="A0A550J6Y8"/>
<evidence type="ECO:0000313" key="2">
    <source>
        <dbReference type="EMBL" id="TRO78922.1"/>
    </source>
</evidence>
<dbReference type="Proteomes" id="UP000317155">
    <property type="component" value="Unassembled WGS sequence"/>
</dbReference>
<dbReference type="OrthoDB" id="5396951at2"/>
<proteinExistence type="predicted"/>
<reference evidence="2 3" key="1">
    <citation type="submission" date="2019-07" db="EMBL/GenBank/DDBJ databases">
        <title>Insights of Desulfuromonas acetexigens electromicrobiology.</title>
        <authorList>
            <person name="Katuri K."/>
            <person name="Sapireddy V."/>
            <person name="Shaw D.R."/>
            <person name="Saikaly P."/>
        </authorList>
    </citation>
    <scope>NUCLEOTIDE SEQUENCE [LARGE SCALE GENOMIC DNA]</scope>
    <source>
        <strain evidence="2 3">2873</strain>
    </source>
</reference>
<evidence type="ECO:0000259" key="1">
    <source>
        <dbReference type="Pfam" id="PF07238"/>
    </source>
</evidence>
<name>A0A550J6Y8_9BACT</name>
<dbReference type="InterPro" id="IPR009875">
    <property type="entry name" value="PilZ_domain"/>
</dbReference>
<protein>
    <submittedName>
        <fullName evidence="2">PilZ domain-containing protein</fullName>
    </submittedName>
</protein>
<dbReference type="SUPFAM" id="SSF141371">
    <property type="entry name" value="PilZ domain-like"/>
    <property type="match status" value="1"/>
</dbReference>
<evidence type="ECO:0000313" key="3">
    <source>
        <dbReference type="Proteomes" id="UP000317155"/>
    </source>
</evidence>
<dbReference type="Pfam" id="PF07238">
    <property type="entry name" value="PilZ"/>
    <property type="match status" value="1"/>
</dbReference>
<organism evidence="2 3">
    <name type="scientific">Trichloromonas acetexigens</name>
    <dbReference type="NCBI Taxonomy" id="38815"/>
    <lineage>
        <taxon>Bacteria</taxon>
        <taxon>Pseudomonadati</taxon>
        <taxon>Thermodesulfobacteriota</taxon>
        <taxon>Desulfuromonadia</taxon>
        <taxon>Desulfuromonadales</taxon>
        <taxon>Trichloromonadaceae</taxon>
        <taxon>Trichloromonas</taxon>
    </lineage>
</organism>
<keyword evidence="3" id="KW-1185">Reference proteome</keyword>
<accession>A0A550J6Y8</accession>